<reference evidence="1" key="1">
    <citation type="journal article" date="2022" name="Int. J. Mol. Sci.">
        <title>Draft Genome of Tanacetum Coccineum: Genomic Comparison of Closely Related Tanacetum-Family Plants.</title>
        <authorList>
            <person name="Yamashiro T."/>
            <person name="Shiraishi A."/>
            <person name="Nakayama K."/>
            <person name="Satake H."/>
        </authorList>
    </citation>
    <scope>NUCLEOTIDE SEQUENCE</scope>
</reference>
<organism evidence="1 2">
    <name type="scientific">Tanacetum coccineum</name>
    <dbReference type="NCBI Taxonomy" id="301880"/>
    <lineage>
        <taxon>Eukaryota</taxon>
        <taxon>Viridiplantae</taxon>
        <taxon>Streptophyta</taxon>
        <taxon>Embryophyta</taxon>
        <taxon>Tracheophyta</taxon>
        <taxon>Spermatophyta</taxon>
        <taxon>Magnoliopsida</taxon>
        <taxon>eudicotyledons</taxon>
        <taxon>Gunneridae</taxon>
        <taxon>Pentapetalae</taxon>
        <taxon>asterids</taxon>
        <taxon>campanulids</taxon>
        <taxon>Asterales</taxon>
        <taxon>Asteraceae</taxon>
        <taxon>Asteroideae</taxon>
        <taxon>Anthemideae</taxon>
        <taxon>Anthemidinae</taxon>
        <taxon>Tanacetum</taxon>
    </lineage>
</organism>
<evidence type="ECO:0000313" key="2">
    <source>
        <dbReference type="Proteomes" id="UP001151760"/>
    </source>
</evidence>
<proteinExistence type="predicted"/>
<accession>A0ABQ5CQ88</accession>
<reference evidence="1" key="2">
    <citation type="submission" date="2022-01" db="EMBL/GenBank/DDBJ databases">
        <authorList>
            <person name="Yamashiro T."/>
            <person name="Shiraishi A."/>
            <person name="Satake H."/>
            <person name="Nakayama K."/>
        </authorList>
    </citation>
    <scope>NUCLEOTIDE SEQUENCE</scope>
</reference>
<dbReference type="Proteomes" id="UP001151760">
    <property type="component" value="Unassembled WGS sequence"/>
</dbReference>
<name>A0ABQ5CQ88_9ASTR</name>
<comment type="caution">
    <text evidence="1">The sequence shown here is derived from an EMBL/GenBank/DDBJ whole genome shotgun (WGS) entry which is preliminary data.</text>
</comment>
<evidence type="ECO:0000313" key="1">
    <source>
        <dbReference type="EMBL" id="GJT28036.1"/>
    </source>
</evidence>
<keyword evidence="2" id="KW-1185">Reference proteome</keyword>
<sequence>MTVHQRRTHFICSTDLRWYYGEMGFGSQGPVRARVLNDLSDEEKERYKADIRDQYLLQGDSGRNKAMVQDGKVVVQDVHGRNNANNPGMDISEKQCRGNGVAGKRWCSTGRRIVLFLAGEQVTNFDDGVDESPR</sequence>
<dbReference type="EMBL" id="BQNB010014428">
    <property type="protein sequence ID" value="GJT28036.1"/>
    <property type="molecule type" value="Genomic_DNA"/>
</dbReference>
<protein>
    <submittedName>
        <fullName evidence="1">Uncharacterized protein</fullName>
    </submittedName>
</protein>
<gene>
    <name evidence="1" type="ORF">Tco_0908311</name>
</gene>